<dbReference type="PROSITE" id="PS50086">
    <property type="entry name" value="TBC_RABGAP"/>
    <property type="match status" value="1"/>
</dbReference>
<dbReference type="PANTHER" id="PTHR47219:SF20">
    <property type="entry name" value="TBC1 DOMAIN FAMILY MEMBER 2B"/>
    <property type="match status" value="1"/>
</dbReference>
<evidence type="ECO:0000313" key="3">
    <source>
        <dbReference type="EMBL" id="CAE6431941.1"/>
    </source>
</evidence>
<feature type="region of interest" description="Disordered" evidence="1">
    <location>
        <begin position="405"/>
        <end position="430"/>
    </location>
</feature>
<feature type="domain" description="Rab-GAP TBC" evidence="2">
    <location>
        <begin position="917"/>
        <end position="1106"/>
    </location>
</feature>
<protein>
    <recommendedName>
        <fullName evidence="2">Rab-GAP TBC domain-containing protein</fullName>
    </recommendedName>
</protein>
<dbReference type="SMART" id="SM00164">
    <property type="entry name" value="TBC"/>
    <property type="match status" value="1"/>
</dbReference>
<feature type="compositionally biased region" description="Low complexity" evidence="1">
    <location>
        <begin position="257"/>
        <end position="272"/>
    </location>
</feature>
<feature type="compositionally biased region" description="Basic and acidic residues" evidence="1">
    <location>
        <begin position="485"/>
        <end position="494"/>
    </location>
</feature>
<dbReference type="SUPFAM" id="SSF47923">
    <property type="entry name" value="Ypt/Rab-GAP domain of gyp1p"/>
    <property type="match status" value="2"/>
</dbReference>
<dbReference type="FunFam" id="1.10.8.270:FF:000026">
    <property type="entry name" value="TBC (Tre-2/Bub2/Cdc16) domain family"/>
    <property type="match status" value="1"/>
</dbReference>
<dbReference type="AlphaFoldDB" id="A0A8H2XSR9"/>
<dbReference type="Pfam" id="PF00566">
    <property type="entry name" value="RabGAP-TBC"/>
    <property type="match status" value="1"/>
</dbReference>
<feature type="region of interest" description="Disordered" evidence="1">
    <location>
        <begin position="485"/>
        <end position="529"/>
    </location>
</feature>
<comment type="caution">
    <text evidence="3">The sequence shown here is derived from an EMBL/GenBank/DDBJ whole genome shotgun (WGS) entry which is preliminary data.</text>
</comment>
<feature type="compositionally biased region" description="Polar residues" evidence="1">
    <location>
        <begin position="579"/>
        <end position="614"/>
    </location>
</feature>
<feature type="region of interest" description="Disordered" evidence="1">
    <location>
        <begin position="779"/>
        <end position="808"/>
    </location>
</feature>
<feature type="compositionally biased region" description="Basic and acidic residues" evidence="1">
    <location>
        <begin position="170"/>
        <end position="182"/>
    </location>
</feature>
<dbReference type="EMBL" id="CAJMWR010001690">
    <property type="protein sequence ID" value="CAE6431941.1"/>
    <property type="molecule type" value="Genomic_DNA"/>
</dbReference>
<feature type="region of interest" description="Disordered" evidence="1">
    <location>
        <begin position="577"/>
        <end position="631"/>
    </location>
</feature>
<gene>
    <name evidence="3" type="ORF">RDB_LOCUS66247</name>
</gene>
<feature type="region of interest" description="Disordered" evidence="1">
    <location>
        <begin position="158"/>
        <end position="184"/>
    </location>
</feature>
<evidence type="ECO:0000256" key="1">
    <source>
        <dbReference type="SAM" id="MobiDB-lite"/>
    </source>
</evidence>
<reference evidence="3" key="1">
    <citation type="submission" date="2021-01" db="EMBL/GenBank/DDBJ databases">
        <authorList>
            <person name="Kaushik A."/>
        </authorList>
    </citation>
    <scope>NUCLEOTIDE SEQUENCE</scope>
    <source>
        <strain evidence="3">AG1-1A</strain>
    </source>
</reference>
<evidence type="ECO:0000313" key="4">
    <source>
        <dbReference type="Proteomes" id="UP000663840"/>
    </source>
</evidence>
<dbReference type="InterPro" id="IPR035969">
    <property type="entry name" value="Rab-GAP_TBC_sf"/>
</dbReference>
<dbReference type="InterPro" id="IPR050302">
    <property type="entry name" value="Rab_GAP_TBC_domain"/>
</dbReference>
<dbReference type="Proteomes" id="UP000663840">
    <property type="component" value="Unassembled WGS sequence"/>
</dbReference>
<feature type="region of interest" description="Disordered" evidence="1">
    <location>
        <begin position="1"/>
        <end position="44"/>
    </location>
</feature>
<name>A0A8H2XSR9_9AGAM</name>
<proteinExistence type="predicted"/>
<dbReference type="Gene3D" id="1.10.472.80">
    <property type="entry name" value="Ypt/Rab-GAP domain of gyp1p, domain 3"/>
    <property type="match status" value="1"/>
</dbReference>
<organism evidence="3 4">
    <name type="scientific">Rhizoctonia solani</name>
    <dbReference type="NCBI Taxonomy" id="456999"/>
    <lineage>
        <taxon>Eukaryota</taxon>
        <taxon>Fungi</taxon>
        <taxon>Dikarya</taxon>
        <taxon>Basidiomycota</taxon>
        <taxon>Agaricomycotina</taxon>
        <taxon>Agaricomycetes</taxon>
        <taxon>Cantharellales</taxon>
        <taxon>Ceratobasidiaceae</taxon>
        <taxon>Rhizoctonia</taxon>
    </lineage>
</organism>
<feature type="compositionally biased region" description="Low complexity" evidence="1">
    <location>
        <begin position="780"/>
        <end position="791"/>
    </location>
</feature>
<dbReference type="InterPro" id="IPR000195">
    <property type="entry name" value="Rab-GAP-TBC_dom"/>
</dbReference>
<dbReference type="GO" id="GO:0005096">
    <property type="term" value="F:GTPase activator activity"/>
    <property type="evidence" value="ECO:0007669"/>
    <property type="project" value="TreeGrafter"/>
</dbReference>
<dbReference type="Gene3D" id="1.10.8.270">
    <property type="entry name" value="putative rabgap domain of human tbc1 domain family member 14 like domains"/>
    <property type="match status" value="1"/>
</dbReference>
<feature type="region of interest" description="Disordered" evidence="1">
    <location>
        <begin position="249"/>
        <end position="277"/>
    </location>
</feature>
<dbReference type="PANTHER" id="PTHR47219">
    <property type="entry name" value="RAB GTPASE-ACTIVATING PROTEIN 1-LIKE"/>
    <property type="match status" value="1"/>
</dbReference>
<feature type="compositionally biased region" description="Polar residues" evidence="1">
    <location>
        <begin position="24"/>
        <end position="34"/>
    </location>
</feature>
<dbReference type="GO" id="GO:0031267">
    <property type="term" value="F:small GTPase binding"/>
    <property type="evidence" value="ECO:0007669"/>
    <property type="project" value="TreeGrafter"/>
</dbReference>
<evidence type="ECO:0000259" key="2">
    <source>
        <dbReference type="PROSITE" id="PS50086"/>
    </source>
</evidence>
<sequence length="1181" mass="128401">MSFSHPLSNDPPPAGTRRRAVLSRPTSNYSSVKNASDERIHVPRPIHVIPKVDLGVRAEQLDTPQTAVPPETKRTTPLPRTPVLNLVESDDDPTSSLVLSTRWHTLSDQEIQSSIASLSSVQSPSEESKHPYHETIRILSATCERLVKQAAALERARKSLQQQEARRKRAAEQAVKELKPGQRDTGQQLLQAIYGLEPTETIQNNTLHPTSKSPQSLPMSLSEAMEEVWTPPAREAPVLKPTLPLDIPPSEAKLSRSRASSFTPASSTTSYSVRSDKTGGSKTFLGGWFGRSVPKNSITPEPDDRDGDIDADVVSVASGNGGNATAKMVTGVLRKGRNVFNAFGITPTSAVQRSAEEPTEADTLSYSSSPASRITSLPFQAPLVSPVLAVTTFSTKAPSIAAFSLDSGEHDPRTSTSEQPAPMHPAQYLRQNGHPTHLHAIVQATRVMSADPRSILVDTGEETSDLVAKGAMALVQNVKDERIVAHEQGKSLERKRSRSRPRRPSTPAAGLGDLRKDDEDSDDNPNQSATASLGRALAIQELKTSNKAGTSGGGVGSKFRSLAPMAVAALSTPILSAFPRSNRSGQSPVTTTPNPANPLSSNTNTNPVAGSATQPPAAPNAGTGGTKKGRGTVELNSIVPVQLQPPTQFLSRAYTSSRLTSPDFKPQLASRFTRGSEFEGEGDEEANKKLQAQRRLGMTDRYGFIYGVNAYDVRLLQRARDASSSAPACLTGMKVQEREDEDVKVIKPELESPDKVDALLESADPSTSMTSSDYLDDNAALKSSASSSKSKPVGTKRSPTMNTLPRAAPIVTADTTPATADSTTASVAVSTGSLSTSTVGALLDQLRSLHDEQQSSQTVEWNAFLKKRRQTPNLLSFMSADNKRDSDEEKDWGMGIVGIDRMDAASAKEFARLVRGGIPLIYRDKVWSECAGAAEVREPGVFQDLLRNHEGEENPALKEIEKDVVRTMPLNVFFGGDGVGVAKLRRVLQAYSWRNPDIGYCQGMNLIASTLLLVFPNEEDAFWVLTCIIEKFLPPEFFSGSLTSSRACPLVLLDYVEIHHPRVYNHLLDMGVDLPAICFSWFLSMYTDCLPVETLFRVWDLIFADKLDALFRIGLAIIRINEPDLLACDSASGLYQYLEGMTARMWQADRLMKVESEIKNLMSHDDLVRRRDTHVAMLQSL</sequence>
<accession>A0A8H2XSR9</accession>